<feature type="domain" description="Transposase IS66 C-terminal" evidence="1">
    <location>
        <begin position="13"/>
        <end position="36"/>
    </location>
</feature>
<comment type="caution">
    <text evidence="2">The sequence shown here is derived from an EMBL/GenBank/DDBJ whole genome shotgun (WGS) entry which is preliminary data.</text>
</comment>
<evidence type="ECO:0000313" key="2">
    <source>
        <dbReference type="EMBL" id="MSB51137.1"/>
    </source>
</evidence>
<protein>
    <recommendedName>
        <fullName evidence="1">Transposase IS66 C-terminal domain-containing protein</fullName>
    </recommendedName>
</protein>
<gene>
    <name evidence="2" type="ORF">GKE90_21025</name>
</gene>
<evidence type="ECO:0000259" key="1">
    <source>
        <dbReference type="Pfam" id="PF13817"/>
    </source>
</evidence>
<dbReference type="AlphaFoldDB" id="A0A6I2RPS8"/>
<dbReference type="RefSeq" id="WP_154251023.1">
    <property type="nucleotide sequence ID" value="NZ_JAKNGR010000039.1"/>
</dbReference>
<dbReference type="Proteomes" id="UP000429811">
    <property type="component" value="Unassembled WGS sequence"/>
</dbReference>
<proteinExistence type="predicted"/>
<reference evidence="2 3" key="1">
    <citation type="journal article" date="2019" name="Nat. Med.">
        <title>A library of human gut bacterial isolates paired with longitudinal multiomics data enables mechanistic microbiome research.</title>
        <authorList>
            <person name="Poyet M."/>
            <person name="Groussin M."/>
            <person name="Gibbons S.M."/>
            <person name="Avila-Pacheco J."/>
            <person name="Jiang X."/>
            <person name="Kearney S.M."/>
            <person name="Perrotta A.R."/>
            <person name="Berdy B."/>
            <person name="Zhao S."/>
            <person name="Lieberman T.D."/>
            <person name="Swanson P.K."/>
            <person name="Smith M."/>
            <person name="Roesemann S."/>
            <person name="Alexander J.E."/>
            <person name="Rich S.A."/>
            <person name="Livny J."/>
            <person name="Vlamakis H."/>
            <person name="Clish C."/>
            <person name="Bullock K."/>
            <person name="Deik A."/>
            <person name="Scott J."/>
            <person name="Pierce K.A."/>
            <person name="Xavier R.J."/>
            <person name="Alm E.J."/>
        </authorList>
    </citation>
    <scope>NUCLEOTIDE SEQUENCE [LARGE SCALE GENOMIC DNA]</scope>
    <source>
        <strain evidence="2 3">BIOML-A5</strain>
    </source>
</reference>
<dbReference type="InterPro" id="IPR039552">
    <property type="entry name" value="IS66_C"/>
</dbReference>
<evidence type="ECO:0000313" key="3">
    <source>
        <dbReference type="Proteomes" id="UP000429811"/>
    </source>
</evidence>
<accession>A0A6I2RPS8</accession>
<organism evidence="2 3">
    <name type="scientific">Flavonifractor plautii</name>
    <name type="common">Fusobacterium plautii</name>
    <dbReference type="NCBI Taxonomy" id="292800"/>
    <lineage>
        <taxon>Bacteria</taxon>
        <taxon>Bacillati</taxon>
        <taxon>Bacillota</taxon>
        <taxon>Clostridia</taxon>
        <taxon>Eubacteriales</taxon>
        <taxon>Oscillospiraceae</taxon>
        <taxon>Flavonifractor</taxon>
    </lineage>
</organism>
<dbReference type="EMBL" id="WKPO01000057">
    <property type="protein sequence ID" value="MSB51137.1"/>
    <property type="molecule type" value="Genomic_DNA"/>
</dbReference>
<sequence>MPNGPQGSAVIFSMIETAKENRLDPYRYLVWVLQSASAMAVSGSGWAEQLLPEKAPEVCRVY</sequence>
<dbReference type="Pfam" id="PF13817">
    <property type="entry name" value="DDE_Tnp_IS66_C"/>
    <property type="match status" value="1"/>
</dbReference>
<name>A0A6I2RPS8_FLAPL</name>